<evidence type="ECO:0000259" key="1">
    <source>
        <dbReference type="Pfam" id="PF08241"/>
    </source>
</evidence>
<accession>A0A6B0VPK8</accession>
<protein>
    <submittedName>
        <fullName evidence="2">Methyltransferase domain-containing protein</fullName>
    </submittedName>
</protein>
<dbReference type="OrthoDB" id="8915at2157"/>
<dbReference type="CDD" id="cd02440">
    <property type="entry name" value="AdoMet_MTases"/>
    <property type="match status" value="1"/>
</dbReference>
<gene>
    <name evidence="2" type="ORF">GS429_13510</name>
</gene>
<name>A0A6B0VPK8_9EURY</name>
<dbReference type="GO" id="GO:0008757">
    <property type="term" value="F:S-adenosylmethionine-dependent methyltransferase activity"/>
    <property type="evidence" value="ECO:0007669"/>
    <property type="project" value="InterPro"/>
</dbReference>
<dbReference type="EMBL" id="WUYX01000041">
    <property type="protein sequence ID" value="MXV63067.1"/>
    <property type="molecule type" value="Genomic_DNA"/>
</dbReference>
<dbReference type="Pfam" id="PF08241">
    <property type="entry name" value="Methyltransf_11"/>
    <property type="match status" value="1"/>
</dbReference>
<dbReference type="Gene3D" id="3.40.50.150">
    <property type="entry name" value="Vaccinia Virus protein VP39"/>
    <property type="match status" value="1"/>
</dbReference>
<comment type="caution">
    <text evidence="2">The sequence shown here is derived from an EMBL/GenBank/DDBJ whole genome shotgun (WGS) entry which is preliminary data.</text>
</comment>
<dbReference type="InterPro" id="IPR029063">
    <property type="entry name" value="SAM-dependent_MTases_sf"/>
</dbReference>
<organism evidence="2 3">
    <name type="scientific">Natronorubrum halalkaliphilum</name>
    <dbReference type="NCBI Taxonomy" id="2691917"/>
    <lineage>
        <taxon>Archaea</taxon>
        <taxon>Methanobacteriati</taxon>
        <taxon>Methanobacteriota</taxon>
        <taxon>Stenosarchaea group</taxon>
        <taxon>Halobacteria</taxon>
        <taxon>Halobacteriales</taxon>
        <taxon>Natrialbaceae</taxon>
        <taxon>Natronorubrum</taxon>
    </lineage>
</organism>
<evidence type="ECO:0000313" key="3">
    <source>
        <dbReference type="Proteomes" id="UP000434101"/>
    </source>
</evidence>
<sequence length="220" mass="24136">MVDKETIRRGYDELAESYAAAQSEDGSETGILAPFLDRLTTPARILDAGCGQGTPVLQAAPDDVDAVGVDFSREQLNLATENAPDAAFIQGDMTRLPIRENECDAVTALHSLIHVPLEDHQAVIDEFARVLCPGGRLLLSEGTTEWQGSNPSWLDSGVEMQWHIAGAETTHEQLRNAGFTITDEWGRSNEFADNEERWVFFVGRLEGDDEGQSESKSKSE</sequence>
<keyword evidence="2" id="KW-0489">Methyltransferase</keyword>
<dbReference type="PANTHER" id="PTHR43861:SF1">
    <property type="entry name" value="TRANS-ACONITATE 2-METHYLTRANSFERASE"/>
    <property type="match status" value="1"/>
</dbReference>
<feature type="domain" description="Methyltransferase type 11" evidence="1">
    <location>
        <begin position="46"/>
        <end position="138"/>
    </location>
</feature>
<dbReference type="PANTHER" id="PTHR43861">
    <property type="entry name" value="TRANS-ACONITATE 2-METHYLTRANSFERASE-RELATED"/>
    <property type="match status" value="1"/>
</dbReference>
<dbReference type="SUPFAM" id="SSF53335">
    <property type="entry name" value="S-adenosyl-L-methionine-dependent methyltransferases"/>
    <property type="match status" value="1"/>
</dbReference>
<reference evidence="2 3" key="1">
    <citation type="submission" date="2020-01" db="EMBL/GenBank/DDBJ databases">
        <title>Natronorubrum sp. JWXQ-INN 674 isolated from Inner Mongolia Autonomous Region of China.</title>
        <authorList>
            <person name="Xue Q."/>
        </authorList>
    </citation>
    <scope>NUCLEOTIDE SEQUENCE [LARGE SCALE GENOMIC DNA]</scope>
    <source>
        <strain evidence="2 3">JWXQ-INN-674</strain>
    </source>
</reference>
<evidence type="ECO:0000313" key="2">
    <source>
        <dbReference type="EMBL" id="MXV63067.1"/>
    </source>
</evidence>
<proteinExistence type="predicted"/>
<keyword evidence="3" id="KW-1185">Reference proteome</keyword>
<dbReference type="GO" id="GO:0032259">
    <property type="term" value="P:methylation"/>
    <property type="evidence" value="ECO:0007669"/>
    <property type="project" value="UniProtKB-KW"/>
</dbReference>
<keyword evidence="2" id="KW-0808">Transferase</keyword>
<dbReference type="Proteomes" id="UP000434101">
    <property type="component" value="Unassembled WGS sequence"/>
</dbReference>
<dbReference type="InterPro" id="IPR013216">
    <property type="entry name" value="Methyltransf_11"/>
</dbReference>
<dbReference type="AlphaFoldDB" id="A0A6B0VPK8"/>
<dbReference type="RefSeq" id="WP_160065940.1">
    <property type="nucleotide sequence ID" value="NZ_WUYX01000041.1"/>
</dbReference>